<feature type="transmembrane region" description="Helical" evidence="4">
    <location>
        <begin position="186"/>
        <end position="208"/>
    </location>
</feature>
<dbReference type="RefSeq" id="WP_053944213.1">
    <property type="nucleotide sequence ID" value="NZ_CP010401.1"/>
</dbReference>
<dbReference type="PANTHER" id="PTHR21013">
    <property type="entry name" value="ATP SYNTHASE MITOCHONDRIAL F1 COMPLEX ASSEMBLY FACTOR 2/ATP12 PROTEIN, MITOCHONDRIAL PRECURSOR"/>
    <property type="match status" value="1"/>
</dbReference>
<dbReference type="OrthoDB" id="9797825at2"/>
<dbReference type="GO" id="GO:0043461">
    <property type="term" value="P:proton-transporting ATP synthase complex assembly"/>
    <property type="evidence" value="ECO:0007669"/>
    <property type="project" value="InterPro"/>
</dbReference>
<sequence>MHKILDYVDILSEGEDPIYKAQKCSRLPLIKRFYEKVTIVHEEEGFSILLDERPIKTPAQRHCFVPTEALAGLVAQEFKKQEEVIDPAGMPVLRLVNTVIDGVVDNMQIIFEDILRFVACDMIFYRAQTPKALLELQHKHWDFLLNWAEERLGAHFNIAEGIMHVEQPWEAIQAVSNYLRKVESPYILAGIHTITTLTGSALIAFAILEKKIDSNYAWLIANLDEDWTMEQWGKDEEAMKRRAHKKDEFDAAVAMVAAVHQ</sequence>
<evidence type="ECO:0000256" key="3">
    <source>
        <dbReference type="ARBA" id="ARBA00023186"/>
    </source>
</evidence>
<comment type="similarity">
    <text evidence="1">Belongs to the ATP12 family.</text>
</comment>
<dbReference type="SUPFAM" id="SSF160909">
    <property type="entry name" value="ATP12-like"/>
    <property type="match status" value="1"/>
</dbReference>
<proteinExistence type="inferred from homology"/>
<keyword evidence="2" id="KW-0809">Transit peptide</keyword>
<organism evidence="5 6">
    <name type="scientific">Bartonella ancashensis</name>
    <dbReference type="NCBI Taxonomy" id="1318743"/>
    <lineage>
        <taxon>Bacteria</taxon>
        <taxon>Pseudomonadati</taxon>
        <taxon>Pseudomonadota</taxon>
        <taxon>Alphaproteobacteria</taxon>
        <taxon>Hyphomicrobiales</taxon>
        <taxon>Bartonellaceae</taxon>
        <taxon>Bartonella</taxon>
    </lineage>
</organism>
<dbReference type="PATRIC" id="fig|1318743.3.peg.905"/>
<dbReference type="InterPro" id="IPR023335">
    <property type="entry name" value="ATP12_ortho_dom_sf"/>
</dbReference>
<dbReference type="Proteomes" id="UP000057213">
    <property type="component" value="Chromosome"/>
</dbReference>
<dbReference type="PANTHER" id="PTHR21013:SF10">
    <property type="entry name" value="ATP SYNTHASE MITOCHONDRIAL F1 COMPLEX ASSEMBLY FACTOR 2"/>
    <property type="match status" value="1"/>
</dbReference>
<evidence type="ECO:0000256" key="1">
    <source>
        <dbReference type="ARBA" id="ARBA00008231"/>
    </source>
</evidence>
<dbReference type="Gene3D" id="1.10.3580.10">
    <property type="entry name" value="ATP12 ATPase"/>
    <property type="match status" value="1"/>
</dbReference>
<dbReference type="InterPro" id="IPR042272">
    <property type="entry name" value="ATP12_ATP_synth-F1-assembly_N"/>
</dbReference>
<name>A0A0M4LIX1_9HYPH</name>
<evidence type="ECO:0000256" key="2">
    <source>
        <dbReference type="ARBA" id="ARBA00022946"/>
    </source>
</evidence>
<evidence type="ECO:0000313" key="6">
    <source>
        <dbReference type="Proteomes" id="UP000057213"/>
    </source>
</evidence>
<dbReference type="EMBL" id="CP010401">
    <property type="protein sequence ID" value="ALE03706.1"/>
    <property type="molecule type" value="Genomic_DNA"/>
</dbReference>
<gene>
    <name evidence="5" type="ORF">PU02_0892</name>
</gene>
<dbReference type="Gene3D" id="3.30.2180.10">
    <property type="entry name" value="ATP12-like"/>
    <property type="match status" value="1"/>
</dbReference>
<keyword evidence="4" id="KW-0472">Membrane</keyword>
<keyword evidence="4" id="KW-0812">Transmembrane</keyword>
<dbReference type="STRING" id="1318743.PU02_0892"/>
<evidence type="ECO:0000313" key="5">
    <source>
        <dbReference type="EMBL" id="ALE03706.1"/>
    </source>
</evidence>
<reference evidence="5 6" key="1">
    <citation type="journal article" date="2015" name="Genome Announc.">
        <title>Complete Genome Sequence of Bartonella ancashensis Strain 20.00, Isolated from the Blood of a Patient with Verruga Peruana.</title>
        <authorList>
            <person name="Hang J."/>
            <person name="Mullins K.E."/>
            <person name="Clifford R.J."/>
            <person name="Onmus-Leone F."/>
            <person name="Yang Y."/>
            <person name="Jiang J."/>
            <person name="Leguia M."/>
            <person name="Kasper M.R."/>
            <person name="Maguina C."/>
            <person name="Lesho E.P."/>
            <person name="Jarman R.G."/>
            <person name="Richards A.L."/>
            <person name="Blazes D."/>
        </authorList>
    </citation>
    <scope>NUCLEOTIDE SEQUENCE [LARGE SCALE GENOMIC DNA]</scope>
    <source>
        <strain evidence="5 6">20.00</strain>
    </source>
</reference>
<keyword evidence="4" id="KW-1133">Transmembrane helix</keyword>
<dbReference type="InterPro" id="IPR011419">
    <property type="entry name" value="ATP12_ATP_synth-F1-assembly"/>
</dbReference>
<dbReference type="Pfam" id="PF07542">
    <property type="entry name" value="ATP12"/>
    <property type="match status" value="1"/>
</dbReference>
<accession>A0A0M4LIX1</accession>
<keyword evidence="6" id="KW-1185">Reference proteome</keyword>
<evidence type="ECO:0000256" key="4">
    <source>
        <dbReference type="SAM" id="Phobius"/>
    </source>
</evidence>
<keyword evidence="3" id="KW-0143">Chaperone</keyword>
<protein>
    <submittedName>
        <fullName evidence="5">Chaperone required for the assembly of the mitochondrial F1-ATPase</fullName>
    </submittedName>
</protein>
<dbReference type="KEGG" id="banc:PU02_0892"/>
<dbReference type="AlphaFoldDB" id="A0A0M4LIX1"/>